<gene>
    <name evidence="2" type="ORF">ESB00_15455</name>
</gene>
<dbReference type="OrthoDB" id="9794403at2"/>
<dbReference type="GO" id="GO:0006313">
    <property type="term" value="P:DNA transposition"/>
    <property type="evidence" value="ECO:0007669"/>
    <property type="project" value="InterPro"/>
</dbReference>
<evidence type="ECO:0000259" key="1">
    <source>
        <dbReference type="Pfam" id="PF01797"/>
    </source>
</evidence>
<dbReference type="AlphaFoldDB" id="A0A4Q1C499"/>
<dbReference type="InterPro" id="IPR052715">
    <property type="entry name" value="RAYT_transposase"/>
</dbReference>
<dbReference type="PANTHER" id="PTHR36966:SF1">
    <property type="entry name" value="REP-ASSOCIATED TYROSINE TRANSPOSASE"/>
    <property type="match status" value="1"/>
</dbReference>
<protein>
    <recommendedName>
        <fullName evidence="1">Transposase IS200-like domain-containing protein</fullName>
    </recommendedName>
</protein>
<dbReference type="EMBL" id="SDHX01000002">
    <property type="protein sequence ID" value="RXK53103.1"/>
    <property type="molecule type" value="Genomic_DNA"/>
</dbReference>
<dbReference type="GO" id="GO:0043565">
    <property type="term" value="F:sequence-specific DNA binding"/>
    <property type="evidence" value="ECO:0007669"/>
    <property type="project" value="TreeGrafter"/>
</dbReference>
<dbReference type="InterPro" id="IPR002686">
    <property type="entry name" value="Transposase_17"/>
</dbReference>
<proteinExistence type="predicted"/>
<dbReference type="PANTHER" id="PTHR36966">
    <property type="entry name" value="REP-ASSOCIATED TYROSINE TRANSPOSASE"/>
    <property type="match status" value="1"/>
</dbReference>
<accession>A0A4Q1C499</accession>
<reference evidence="2 3" key="1">
    <citation type="submission" date="2019-01" db="EMBL/GenBank/DDBJ databases">
        <title>Lacunisphaera sp. strain TWA-58.</title>
        <authorList>
            <person name="Chen W.-M."/>
        </authorList>
    </citation>
    <scope>NUCLEOTIDE SEQUENCE [LARGE SCALE GENOMIC DNA]</scope>
    <source>
        <strain evidence="2 3">TWA-58</strain>
    </source>
</reference>
<feature type="domain" description="Transposase IS200-like" evidence="1">
    <location>
        <begin position="29"/>
        <end position="74"/>
    </location>
</feature>
<dbReference type="Pfam" id="PF01797">
    <property type="entry name" value="Y1_Tnp"/>
    <property type="match status" value="1"/>
</dbReference>
<dbReference type="Gene3D" id="3.30.70.1290">
    <property type="entry name" value="Transposase IS200-like"/>
    <property type="match status" value="1"/>
</dbReference>
<name>A0A4Q1C499_9BACT</name>
<dbReference type="GO" id="GO:0004803">
    <property type="term" value="F:transposase activity"/>
    <property type="evidence" value="ECO:0007669"/>
    <property type="project" value="InterPro"/>
</dbReference>
<comment type="caution">
    <text evidence="2">The sequence shown here is derived from an EMBL/GenBank/DDBJ whole genome shotgun (WGS) entry which is preliminary data.</text>
</comment>
<keyword evidence="3" id="KW-1185">Reference proteome</keyword>
<sequence length="178" mass="20475">MDRASQRHLPRLLADAYRGRMFVHWTMGISNRRIGWLTQEFHAAFRSTLERNAEHYGVAVPAYCLMPDHLHVLAAGMNHNSDQALWSRAVRRRLNEVLKPFSLQKQAYDHILRTNESGPDAFTALAFYISQNPVRAGHVTASTDWPFVGAKVPALPGLDPRHATFREDWWRYWNSLPG</sequence>
<dbReference type="InterPro" id="IPR036515">
    <property type="entry name" value="Transposase_17_sf"/>
</dbReference>
<organism evidence="2 3">
    <name type="scientific">Oleiharenicola lentus</name>
    <dbReference type="NCBI Taxonomy" id="2508720"/>
    <lineage>
        <taxon>Bacteria</taxon>
        <taxon>Pseudomonadati</taxon>
        <taxon>Verrucomicrobiota</taxon>
        <taxon>Opitutia</taxon>
        <taxon>Opitutales</taxon>
        <taxon>Opitutaceae</taxon>
        <taxon>Oleiharenicola</taxon>
    </lineage>
</organism>
<evidence type="ECO:0000313" key="3">
    <source>
        <dbReference type="Proteomes" id="UP000290218"/>
    </source>
</evidence>
<dbReference type="Proteomes" id="UP000290218">
    <property type="component" value="Unassembled WGS sequence"/>
</dbReference>
<dbReference type="SUPFAM" id="SSF143422">
    <property type="entry name" value="Transposase IS200-like"/>
    <property type="match status" value="1"/>
</dbReference>
<evidence type="ECO:0000313" key="2">
    <source>
        <dbReference type="EMBL" id="RXK53103.1"/>
    </source>
</evidence>